<feature type="compositionally biased region" description="Basic and acidic residues" evidence="7">
    <location>
        <begin position="316"/>
        <end position="328"/>
    </location>
</feature>
<evidence type="ECO:0000313" key="9">
    <source>
        <dbReference type="EMBL" id="KAL1896769.1"/>
    </source>
</evidence>
<protein>
    <recommendedName>
        <fullName evidence="8">Protein kinase domain-containing protein</fullName>
    </recommendedName>
</protein>
<dbReference type="SUPFAM" id="SSF56112">
    <property type="entry name" value="Protein kinase-like (PK-like)"/>
    <property type="match status" value="1"/>
</dbReference>
<dbReference type="PANTHER" id="PTHR22974">
    <property type="entry name" value="MIXED LINEAGE PROTEIN KINASE"/>
    <property type="match status" value="1"/>
</dbReference>
<dbReference type="PROSITE" id="PS50011">
    <property type="entry name" value="PROTEIN_KINASE_DOM"/>
    <property type="match status" value="1"/>
</dbReference>
<evidence type="ECO:0000256" key="6">
    <source>
        <dbReference type="PROSITE-ProRule" id="PRU10141"/>
    </source>
</evidence>
<feature type="compositionally biased region" description="Low complexity" evidence="7">
    <location>
        <begin position="329"/>
        <end position="339"/>
    </location>
</feature>
<proteinExistence type="predicted"/>
<feature type="binding site" evidence="6">
    <location>
        <position position="738"/>
    </location>
    <ligand>
        <name>ATP</name>
        <dbReference type="ChEBI" id="CHEBI:30616"/>
    </ligand>
</feature>
<dbReference type="PROSITE" id="PS00108">
    <property type="entry name" value="PROTEIN_KINASE_ST"/>
    <property type="match status" value="1"/>
</dbReference>
<sequence length="1080" mass="114413">MATVSPTPAGGQGSQFTSMGRRTSARQALRRPPSRSQMSGAAASSSSGTASKRNSSAAASSQAAAQDAQQQYTTLHADSSDDEMPIPMKLSALTKALLSDGASAPEGGPSAPASASTGASIAPRRRSALNRSTSSTAGADGEGNSQVQSQTDRPVVRQTRRHVRAGSVQASGGAPSSASRPTSPPALLSGNSSPAPRKRVVRLSSTTPAGGAMGPVQPPIRRLSSSKHSTRRGAASLSAEDKGADLPPQAPEAVSSIDAVMSAAAEPAPAPAESINTPASAVRRVQIAVGSSGGRSASRATRLSSSSSSSALRSTRRTESAAGHHSDAEQQAPAQAPAPSHEEPPSTVGRSSSQQQQMGSALRSYAGGSGSSAGTIARSGSRDIDPQQALQSSMRIKRVGKSLGGGFLSGPARRGRRRTSDEEGEGHSPDDMMQPHHDGEVGGLMSSQESEAAGMYGSSQGAHGGSASRSPYFDPYARSDHAATGSPVSAKTSSAQRASSLRNHASSPHLQRQQKQQQQNEPQYEQQQQQHHEPAPVPAPQQEQRELPDLQRRRSYRAEEIAAAPPPKVAAPPPPVLSSRPNLPSAHDQENDLAYLGRSVKPLVVSGLGDKEYNINKILPLRAALQPAVADVKLPPASTAKSTSVAAPIMSPERKVLSTISRNTPHRAAPPPPPKMSVLETAVGAPAGSAATAQAGKKPRILLKVNGRSYQRVDCVGRGGSGKVYKVTAENGKMFAMKRVSLENADESTIRGFMGEIDLLKKLSGVDRVIQLFDFEMNKEKQMLSLLMELGEMDLNSLLRLRQNPESAKMDPVFVRFYWKEMLECLQAVHVHDIVHSDLKPANFVLVQGRLKLIDFGIANAIQTEMTVNVHRETQVGTPSYMSPESLMDAQQYAFTANQHGGGGRPGVGGFLGATKSATRLVKLGKPSDVWSLGCILYQMVYGLPPFGHIQNQMARCQAIITWTHTIDFPARGMGGTPVPPSLINTMKRCLNREQQARPTCDELLSPMDPFLFPEAQYMSIGGGAECMPISEELLGRIIQSVVTRCRERMPTDAEAVSAWPAAYWSSVRRAVAAREEKQQ</sequence>
<dbReference type="InterPro" id="IPR027084">
    <property type="entry name" value="Mps1_cat"/>
</dbReference>
<dbReference type="InterPro" id="IPR017441">
    <property type="entry name" value="Protein_kinase_ATP_BS"/>
</dbReference>
<keyword evidence="5 6" id="KW-0067">ATP-binding</keyword>
<evidence type="ECO:0000256" key="1">
    <source>
        <dbReference type="ARBA" id="ARBA00022527"/>
    </source>
</evidence>
<dbReference type="EMBL" id="JAWCUI010000021">
    <property type="protein sequence ID" value="KAL1896769.1"/>
    <property type="molecule type" value="Genomic_DNA"/>
</dbReference>
<dbReference type="InterPro" id="IPR011009">
    <property type="entry name" value="Kinase-like_dom_sf"/>
</dbReference>
<accession>A0ABR3Z845</accession>
<keyword evidence="4" id="KW-0418">Kinase</keyword>
<evidence type="ECO:0000259" key="8">
    <source>
        <dbReference type="PROSITE" id="PS50011"/>
    </source>
</evidence>
<organism evidence="9 10">
    <name type="scientific">Sporothrix stenoceras</name>
    <dbReference type="NCBI Taxonomy" id="5173"/>
    <lineage>
        <taxon>Eukaryota</taxon>
        <taxon>Fungi</taxon>
        <taxon>Dikarya</taxon>
        <taxon>Ascomycota</taxon>
        <taxon>Pezizomycotina</taxon>
        <taxon>Sordariomycetes</taxon>
        <taxon>Sordariomycetidae</taxon>
        <taxon>Ophiostomatales</taxon>
        <taxon>Ophiostomataceae</taxon>
        <taxon>Sporothrix</taxon>
    </lineage>
</organism>
<dbReference type="InterPro" id="IPR000719">
    <property type="entry name" value="Prot_kinase_dom"/>
</dbReference>
<feature type="compositionally biased region" description="Pro residues" evidence="7">
    <location>
        <begin position="564"/>
        <end position="576"/>
    </location>
</feature>
<feature type="compositionally biased region" description="Low complexity" evidence="7">
    <location>
        <begin position="294"/>
        <end position="313"/>
    </location>
</feature>
<feature type="compositionally biased region" description="Low complexity" evidence="7">
    <location>
        <begin position="351"/>
        <end position="379"/>
    </location>
</feature>
<dbReference type="Gene3D" id="1.10.510.10">
    <property type="entry name" value="Transferase(Phosphotransferase) domain 1"/>
    <property type="match status" value="1"/>
</dbReference>
<feature type="compositionally biased region" description="Polar residues" evidence="7">
    <location>
        <begin position="129"/>
        <end position="152"/>
    </location>
</feature>
<keyword evidence="10" id="KW-1185">Reference proteome</keyword>
<reference evidence="9 10" key="1">
    <citation type="journal article" date="2024" name="IMA Fungus">
        <title>IMA Genome - F19 : A genome assembly and annotation guide to empower mycologists, including annotated draft genome sequences of Ceratocystis pirilliformis, Diaporthe australafricana, Fusarium ophioides, Paecilomyces lecythidis, and Sporothrix stenoceras.</title>
        <authorList>
            <person name="Aylward J."/>
            <person name="Wilson A.M."/>
            <person name="Visagie C.M."/>
            <person name="Spraker J."/>
            <person name="Barnes I."/>
            <person name="Buitendag C."/>
            <person name="Ceriani C."/>
            <person name="Del Mar Angel L."/>
            <person name="du Plessis D."/>
            <person name="Fuchs T."/>
            <person name="Gasser K."/>
            <person name="Kramer D."/>
            <person name="Li W."/>
            <person name="Munsamy K."/>
            <person name="Piso A."/>
            <person name="Price J.L."/>
            <person name="Sonnekus B."/>
            <person name="Thomas C."/>
            <person name="van der Nest A."/>
            <person name="van Dijk A."/>
            <person name="van Heerden A."/>
            <person name="van Vuuren N."/>
            <person name="Yilmaz N."/>
            <person name="Duong T.A."/>
            <person name="van der Merwe N.A."/>
            <person name="Wingfield M.J."/>
            <person name="Wingfield B.D."/>
        </authorList>
    </citation>
    <scope>NUCLEOTIDE SEQUENCE [LARGE SCALE GENOMIC DNA]</scope>
    <source>
        <strain evidence="9 10">CMW 5346</strain>
    </source>
</reference>
<keyword evidence="1" id="KW-0723">Serine/threonine-protein kinase</keyword>
<feature type="compositionally biased region" description="Low complexity" evidence="7">
    <location>
        <begin position="34"/>
        <end position="71"/>
    </location>
</feature>
<evidence type="ECO:0000256" key="3">
    <source>
        <dbReference type="ARBA" id="ARBA00022741"/>
    </source>
</evidence>
<dbReference type="InterPro" id="IPR008271">
    <property type="entry name" value="Ser/Thr_kinase_AS"/>
</dbReference>
<dbReference type="PROSITE" id="PS00107">
    <property type="entry name" value="PROTEIN_KINASE_ATP"/>
    <property type="match status" value="1"/>
</dbReference>
<comment type="caution">
    <text evidence="9">The sequence shown here is derived from an EMBL/GenBank/DDBJ whole genome shotgun (WGS) entry which is preliminary data.</text>
</comment>
<dbReference type="PANTHER" id="PTHR22974:SF21">
    <property type="entry name" value="DUAL SPECIFICITY PROTEIN KINASE TTK"/>
    <property type="match status" value="1"/>
</dbReference>
<feature type="domain" description="Protein kinase" evidence="8">
    <location>
        <begin position="710"/>
        <end position="1012"/>
    </location>
</feature>
<feature type="compositionally biased region" description="Low complexity" evidence="7">
    <location>
        <begin position="100"/>
        <end position="122"/>
    </location>
</feature>
<feature type="compositionally biased region" description="Low complexity" evidence="7">
    <location>
        <begin position="457"/>
        <end position="470"/>
    </location>
</feature>
<feature type="compositionally biased region" description="Basic and acidic residues" evidence="7">
    <location>
        <begin position="543"/>
        <end position="560"/>
    </location>
</feature>
<evidence type="ECO:0000256" key="4">
    <source>
        <dbReference type="ARBA" id="ARBA00022777"/>
    </source>
</evidence>
<evidence type="ECO:0000313" key="10">
    <source>
        <dbReference type="Proteomes" id="UP001583186"/>
    </source>
</evidence>
<evidence type="ECO:0000256" key="5">
    <source>
        <dbReference type="ARBA" id="ARBA00022840"/>
    </source>
</evidence>
<feature type="compositionally biased region" description="Polar residues" evidence="7">
    <location>
        <begin position="486"/>
        <end position="510"/>
    </location>
</feature>
<evidence type="ECO:0000256" key="7">
    <source>
        <dbReference type="SAM" id="MobiDB-lite"/>
    </source>
</evidence>
<feature type="compositionally biased region" description="Low complexity" evidence="7">
    <location>
        <begin position="165"/>
        <end position="181"/>
    </location>
</feature>
<evidence type="ECO:0000256" key="2">
    <source>
        <dbReference type="ARBA" id="ARBA00022679"/>
    </source>
</evidence>
<dbReference type="CDD" id="cd14131">
    <property type="entry name" value="PKc_Mps1"/>
    <property type="match status" value="1"/>
</dbReference>
<dbReference type="Proteomes" id="UP001583186">
    <property type="component" value="Unassembled WGS sequence"/>
</dbReference>
<feature type="region of interest" description="Disordered" evidence="7">
    <location>
        <begin position="286"/>
        <end position="588"/>
    </location>
</feature>
<feature type="region of interest" description="Disordered" evidence="7">
    <location>
        <begin position="1"/>
        <end position="88"/>
    </location>
</feature>
<dbReference type="Pfam" id="PF00069">
    <property type="entry name" value="Pkinase"/>
    <property type="match status" value="2"/>
</dbReference>
<keyword evidence="3 6" id="KW-0547">Nucleotide-binding</keyword>
<dbReference type="Gene3D" id="3.30.200.20">
    <property type="entry name" value="Phosphorylase Kinase, domain 1"/>
    <property type="match status" value="1"/>
</dbReference>
<name>A0ABR3Z845_9PEZI</name>
<keyword evidence="2" id="KW-0808">Transferase</keyword>
<feature type="region of interest" description="Disordered" evidence="7">
    <location>
        <begin position="100"/>
        <end position="258"/>
    </location>
</feature>
<feature type="compositionally biased region" description="Basic and acidic residues" evidence="7">
    <location>
        <begin position="418"/>
        <end position="440"/>
    </location>
</feature>
<feature type="compositionally biased region" description="Low complexity" evidence="7">
    <location>
        <begin position="511"/>
        <end position="529"/>
    </location>
</feature>
<gene>
    <name evidence="9" type="ORF">Sste5346_004402</name>
</gene>
<dbReference type="SMART" id="SM00220">
    <property type="entry name" value="S_TKc"/>
    <property type="match status" value="1"/>
</dbReference>